<gene>
    <name evidence="1" type="ORF">Vau01_039990</name>
</gene>
<reference evidence="1" key="1">
    <citation type="submission" date="2021-01" db="EMBL/GenBank/DDBJ databases">
        <title>Whole genome shotgun sequence of Virgisporangium aurantiacum NBRC 16421.</title>
        <authorList>
            <person name="Komaki H."/>
            <person name="Tamura T."/>
        </authorList>
    </citation>
    <scope>NUCLEOTIDE SEQUENCE</scope>
    <source>
        <strain evidence="1">NBRC 16421</strain>
    </source>
</reference>
<proteinExistence type="predicted"/>
<evidence type="ECO:0000313" key="1">
    <source>
        <dbReference type="EMBL" id="GIJ56483.1"/>
    </source>
</evidence>
<accession>A0A8J3Z7S8</accession>
<organism evidence="1 2">
    <name type="scientific">Virgisporangium aurantiacum</name>
    <dbReference type="NCBI Taxonomy" id="175570"/>
    <lineage>
        <taxon>Bacteria</taxon>
        <taxon>Bacillati</taxon>
        <taxon>Actinomycetota</taxon>
        <taxon>Actinomycetes</taxon>
        <taxon>Micromonosporales</taxon>
        <taxon>Micromonosporaceae</taxon>
        <taxon>Virgisporangium</taxon>
    </lineage>
</organism>
<dbReference type="AlphaFoldDB" id="A0A8J3Z7S8"/>
<dbReference type="Proteomes" id="UP000612585">
    <property type="component" value="Unassembled WGS sequence"/>
</dbReference>
<name>A0A8J3Z7S8_9ACTN</name>
<evidence type="ECO:0000313" key="2">
    <source>
        <dbReference type="Proteomes" id="UP000612585"/>
    </source>
</evidence>
<protein>
    <submittedName>
        <fullName evidence="1">Uncharacterized protein</fullName>
    </submittedName>
</protein>
<keyword evidence="2" id="KW-1185">Reference proteome</keyword>
<sequence>MSGLQAVSATLAASTDPVQTVTVTCPSGTELVSAAGSITGALGNATIDDAFPDVARNRVTVTAMVTDPPYATAWRPTAVAYCADDMPGLEWVDARSPYDPRDKAATATCPSNKKLVGTGWSTEDAMGNVLVTGVVPKNGDTTHAADSVTVSAYEESAFVDDAWGVTAFAACATPLTGQRVAVTSTGFDAVDPKLIGVACDPGEVATGGGVSLLAGPAAIGNVVVDDLLPSNLDSGNPPTATNLAAYVEDSPPGDNWTLKVFTLCADG</sequence>
<comment type="caution">
    <text evidence="1">The sequence shown here is derived from an EMBL/GenBank/DDBJ whole genome shotgun (WGS) entry which is preliminary data.</text>
</comment>
<dbReference type="EMBL" id="BOPG01000024">
    <property type="protein sequence ID" value="GIJ56483.1"/>
    <property type="molecule type" value="Genomic_DNA"/>
</dbReference>